<dbReference type="NCBIfam" id="NF001799">
    <property type="entry name" value="PRK00521.2-2"/>
    <property type="match status" value="1"/>
</dbReference>
<dbReference type="EMBL" id="CP112932">
    <property type="protein sequence ID" value="WPY01098.1"/>
    <property type="molecule type" value="Genomic_DNA"/>
</dbReference>
<protein>
    <recommendedName>
        <fullName evidence="2">Ribosome-binding factor A</fullName>
    </recommendedName>
</protein>
<organism evidence="3 4">
    <name type="scientific">Candidatus Trichorickettsia mobilis</name>
    <dbReference type="NCBI Taxonomy" id="1346319"/>
    <lineage>
        <taxon>Bacteria</taxon>
        <taxon>Pseudomonadati</taxon>
        <taxon>Pseudomonadota</taxon>
        <taxon>Alphaproteobacteria</taxon>
        <taxon>Rickettsiales</taxon>
        <taxon>Rickettsiaceae</taxon>
        <taxon>Rickettsieae</taxon>
        <taxon>Candidatus Trichorickettsia</taxon>
    </lineage>
</organism>
<keyword evidence="1 2" id="KW-0690">Ribosome biogenesis</keyword>
<keyword evidence="2" id="KW-0963">Cytoplasm</keyword>
<dbReference type="InterPro" id="IPR000238">
    <property type="entry name" value="RbfA"/>
</dbReference>
<name>A0ABZ0UST9_9RICK</name>
<dbReference type="NCBIfam" id="TIGR00082">
    <property type="entry name" value="rbfA"/>
    <property type="match status" value="1"/>
</dbReference>
<dbReference type="HAMAP" id="MF_00003">
    <property type="entry name" value="RbfA"/>
    <property type="match status" value="1"/>
</dbReference>
<dbReference type="PANTHER" id="PTHR33515">
    <property type="entry name" value="RIBOSOME-BINDING FACTOR A, CHLOROPLASTIC-RELATED"/>
    <property type="match status" value="1"/>
</dbReference>
<dbReference type="InterPro" id="IPR020053">
    <property type="entry name" value="Ribosome-bd_factorA_CS"/>
</dbReference>
<evidence type="ECO:0000256" key="2">
    <source>
        <dbReference type="HAMAP-Rule" id="MF_00003"/>
    </source>
</evidence>
<reference evidence="3 4" key="1">
    <citation type="submission" date="2022-10" db="EMBL/GenBank/DDBJ databases">
        <title>Host association and intracellularity evolved multiple times independently in the Rickettsiales.</title>
        <authorList>
            <person name="Castelli M."/>
            <person name="Nardi T."/>
            <person name="Gammuto L."/>
            <person name="Bellinzona G."/>
            <person name="Sabaneyeva E."/>
            <person name="Potekhin A."/>
            <person name="Serra V."/>
            <person name="Petroni G."/>
            <person name="Sassera D."/>
        </authorList>
    </citation>
    <scope>NUCLEOTIDE SEQUENCE [LARGE SCALE GENOMIC DNA]</scope>
    <source>
        <strain evidence="3 4">Kr 154-4</strain>
    </source>
</reference>
<dbReference type="Proteomes" id="UP001326613">
    <property type="component" value="Chromosome"/>
</dbReference>
<dbReference type="InterPro" id="IPR015946">
    <property type="entry name" value="KH_dom-like_a/b"/>
</dbReference>
<dbReference type="PANTHER" id="PTHR33515:SF1">
    <property type="entry name" value="RIBOSOME-BINDING FACTOR A, CHLOROPLASTIC-RELATED"/>
    <property type="match status" value="1"/>
</dbReference>
<dbReference type="Gene3D" id="3.30.300.20">
    <property type="match status" value="1"/>
</dbReference>
<dbReference type="RefSeq" id="WP_323737902.1">
    <property type="nucleotide sequence ID" value="NZ_CP112932.1"/>
</dbReference>
<comment type="similarity">
    <text evidence="2">Belongs to the RbfA family.</text>
</comment>
<dbReference type="Pfam" id="PF02033">
    <property type="entry name" value="RBFA"/>
    <property type="match status" value="1"/>
</dbReference>
<dbReference type="SUPFAM" id="SSF89919">
    <property type="entry name" value="Ribosome-binding factor A, RbfA"/>
    <property type="match status" value="1"/>
</dbReference>
<dbReference type="PROSITE" id="PS01319">
    <property type="entry name" value="RBFA"/>
    <property type="match status" value="1"/>
</dbReference>
<sequence length="117" mass="13616">MDRSESYRQQRVASLINMAIVECLGRGKKLDIRLIDSPLTITKVVVTGDLKLAKCYFMPFNTKLSEVELLEALNNSKYAIRDFVTHKIDLKYSPDIRFFYDHGFDNERIVNQLLDKL</sequence>
<dbReference type="InterPro" id="IPR023799">
    <property type="entry name" value="RbfA_dom_sf"/>
</dbReference>
<comment type="subunit">
    <text evidence="2">Monomer. Binds 30S ribosomal subunits, but not 50S ribosomal subunits or 70S ribosomes.</text>
</comment>
<evidence type="ECO:0000256" key="1">
    <source>
        <dbReference type="ARBA" id="ARBA00022517"/>
    </source>
</evidence>
<evidence type="ECO:0000313" key="3">
    <source>
        <dbReference type="EMBL" id="WPY01098.1"/>
    </source>
</evidence>
<comment type="subcellular location">
    <subcellularLocation>
        <location evidence="2">Cytoplasm</location>
    </subcellularLocation>
</comment>
<comment type="function">
    <text evidence="2">One of several proteins that assist in the late maturation steps of the functional core of the 30S ribosomal subunit. Associates with free 30S ribosomal subunits (but not with 30S subunits that are part of 70S ribosomes or polysomes). Required for efficient processing of 16S rRNA. May interact with the 5'-terminal helix region of 16S rRNA.</text>
</comment>
<keyword evidence="4" id="KW-1185">Reference proteome</keyword>
<gene>
    <name evidence="2" type="primary">rbfA</name>
    <name evidence="3" type="ORF">Trichorick_00996</name>
</gene>
<proteinExistence type="inferred from homology"/>
<accession>A0ABZ0UST9</accession>
<evidence type="ECO:0000313" key="4">
    <source>
        <dbReference type="Proteomes" id="UP001326613"/>
    </source>
</evidence>